<dbReference type="AlphaFoldDB" id="A0A2S7KRJ8"/>
<accession>A0A2S7KRJ8</accession>
<dbReference type="Pfam" id="PF02826">
    <property type="entry name" value="2-Hacid_dh_C"/>
    <property type="match status" value="1"/>
</dbReference>
<dbReference type="InterPro" id="IPR036291">
    <property type="entry name" value="NAD(P)-bd_dom_sf"/>
</dbReference>
<dbReference type="GO" id="GO:0016616">
    <property type="term" value="F:oxidoreductase activity, acting on the CH-OH group of donors, NAD or NADP as acceptor"/>
    <property type="evidence" value="ECO:0007669"/>
    <property type="project" value="InterPro"/>
</dbReference>
<dbReference type="GO" id="GO:0051287">
    <property type="term" value="F:NAD binding"/>
    <property type="evidence" value="ECO:0007669"/>
    <property type="project" value="InterPro"/>
</dbReference>
<proteinExistence type="inferred from homology"/>
<dbReference type="PANTHER" id="PTHR42938">
    <property type="entry name" value="FORMATE DEHYDROGENASE 1"/>
    <property type="match status" value="1"/>
</dbReference>
<dbReference type="SUPFAM" id="SSF52283">
    <property type="entry name" value="Formate/glycerate dehydrogenase catalytic domain-like"/>
    <property type="match status" value="1"/>
</dbReference>
<evidence type="ECO:0000259" key="3">
    <source>
        <dbReference type="Pfam" id="PF02826"/>
    </source>
</evidence>
<organism evidence="4 5">
    <name type="scientific">Aureitalea marina</name>
    <dbReference type="NCBI Taxonomy" id="930804"/>
    <lineage>
        <taxon>Bacteria</taxon>
        <taxon>Pseudomonadati</taxon>
        <taxon>Bacteroidota</taxon>
        <taxon>Flavobacteriia</taxon>
        <taxon>Flavobacteriales</taxon>
        <taxon>Flavobacteriaceae</taxon>
        <taxon>Aureitalea</taxon>
    </lineage>
</organism>
<dbReference type="EMBL" id="MQUB01000001">
    <property type="protein sequence ID" value="PQB05255.1"/>
    <property type="molecule type" value="Genomic_DNA"/>
</dbReference>
<dbReference type="Gene3D" id="3.40.50.720">
    <property type="entry name" value="NAD(P)-binding Rossmann-like Domain"/>
    <property type="match status" value="2"/>
</dbReference>
<name>A0A2S7KRJ8_9FLAO</name>
<dbReference type="InterPro" id="IPR006139">
    <property type="entry name" value="D-isomer_2_OHA_DH_cat_dom"/>
</dbReference>
<dbReference type="OrthoDB" id="9805416at2"/>
<dbReference type="Proteomes" id="UP000239800">
    <property type="component" value="Unassembled WGS sequence"/>
</dbReference>
<keyword evidence="1" id="KW-0560">Oxidoreductase</keyword>
<evidence type="ECO:0000313" key="4">
    <source>
        <dbReference type="EMBL" id="PQB05255.1"/>
    </source>
</evidence>
<protein>
    <submittedName>
        <fullName evidence="4">Hydroxyacid dehydrogenase</fullName>
    </submittedName>
</protein>
<feature type="domain" description="D-isomer specific 2-hydroxyacid dehydrogenase NAD-binding" evidence="3">
    <location>
        <begin position="105"/>
        <end position="288"/>
    </location>
</feature>
<reference evidence="4 5" key="1">
    <citation type="submission" date="2016-11" db="EMBL/GenBank/DDBJ databases">
        <title>Trade-off between light-utilization and light-protection in marine flavobacteria.</title>
        <authorList>
            <person name="Kumagai Y."/>
        </authorList>
    </citation>
    <scope>NUCLEOTIDE SEQUENCE [LARGE SCALE GENOMIC DNA]</scope>
    <source>
        <strain evidence="4 5">NBRC 107741</strain>
    </source>
</reference>
<comment type="similarity">
    <text evidence="1">Belongs to the D-isomer specific 2-hydroxyacid dehydrogenase family.</text>
</comment>
<evidence type="ECO:0000256" key="1">
    <source>
        <dbReference type="RuleBase" id="RU003719"/>
    </source>
</evidence>
<comment type="caution">
    <text evidence="4">The sequence shown here is derived from an EMBL/GenBank/DDBJ whole genome shotgun (WGS) entry which is preliminary data.</text>
</comment>
<dbReference type="PANTHER" id="PTHR42938:SF9">
    <property type="entry name" value="FORMATE DEHYDROGENASE 1"/>
    <property type="match status" value="1"/>
</dbReference>
<dbReference type="Pfam" id="PF00389">
    <property type="entry name" value="2-Hacid_dh"/>
    <property type="match status" value="1"/>
</dbReference>
<sequence>MRILHLDTNHPLMLEQLGQAGYENVEDYHSSKEVIEQKIDQFEGMILRSRFPIDRKFLEKASRLKFIGRVGAGLENIDQDAAWELGVKLINAPEGNANAVGEHNLGMLLMLINRLQITDREVRNGLWLREENRGVELDNMTVGLVGYGHMGKAFAKKLQGFECRVICYDIQSDVGDQFAHQVSLEELKRESDVISLHVPLTDETRGIIDQAFIKSLSKPVWLLNTARGRCVVTADLVKALDSGKVLGAGLDVLEYEKRSFESLFENGIPEAFQALLDHPNVVLSPHVAGWTHESKEKLAQTIVNKILALNLI</sequence>
<dbReference type="SUPFAM" id="SSF51735">
    <property type="entry name" value="NAD(P)-binding Rossmann-fold domains"/>
    <property type="match status" value="1"/>
</dbReference>
<evidence type="ECO:0000259" key="2">
    <source>
        <dbReference type="Pfam" id="PF00389"/>
    </source>
</evidence>
<evidence type="ECO:0000313" key="5">
    <source>
        <dbReference type="Proteomes" id="UP000239800"/>
    </source>
</evidence>
<dbReference type="RefSeq" id="WP_104813189.1">
    <property type="nucleotide sequence ID" value="NZ_MQUB01000001.1"/>
</dbReference>
<feature type="domain" description="D-isomer specific 2-hydroxyacid dehydrogenase catalytic" evidence="2">
    <location>
        <begin position="10"/>
        <end position="308"/>
    </location>
</feature>
<dbReference type="CDD" id="cd12179">
    <property type="entry name" value="2-Hacid_dh_14"/>
    <property type="match status" value="1"/>
</dbReference>
<keyword evidence="5" id="KW-1185">Reference proteome</keyword>
<gene>
    <name evidence="4" type="ORF">BST85_10435</name>
</gene>
<dbReference type="InterPro" id="IPR006140">
    <property type="entry name" value="D-isomer_DH_NAD-bd"/>
</dbReference>